<evidence type="ECO:0000259" key="4">
    <source>
        <dbReference type="PROSITE" id="PS51857"/>
    </source>
</evidence>
<dbReference type="InterPro" id="IPR011129">
    <property type="entry name" value="CSD"/>
</dbReference>
<dbReference type="InterPro" id="IPR002059">
    <property type="entry name" value="CSP_DNA-bd"/>
</dbReference>
<feature type="transmembrane region" description="Helical" evidence="3">
    <location>
        <begin position="87"/>
        <end position="109"/>
    </location>
</feature>
<dbReference type="SUPFAM" id="SSF50249">
    <property type="entry name" value="Nucleic acid-binding proteins"/>
    <property type="match status" value="1"/>
</dbReference>
<dbReference type="PROSITE" id="PS00352">
    <property type="entry name" value="CSD_1"/>
    <property type="match status" value="1"/>
</dbReference>
<dbReference type="CDD" id="cd04458">
    <property type="entry name" value="CSP_CDS"/>
    <property type="match status" value="1"/>
</dbReference>
<organism evidence="5 6">
    <name type="scientific">Candidatus Thiodictyon syntrophicum</name>
    <dbReference type="NCBI Taxonomy" id="1166950"/>
    <lineage>
        <taxon>Bacteria</taxon>
        <taxon>Pseudomonadati</taxon>
        <taxon>Pseudomonadota</taxon>
        <taxon>Gammaproteobacteria</taxon>
        <taxon>Chromatiales</taxon>
        <taxon>Chromatiaceae</taxon>
        <taxon>Thiodictyon</taxon>
    </lineage>
</organism>
<keyword evidence="5" id="KW-0614">Plasmid</keyword>
<dbReference type="InterPro" id="IPR012340">
    <property type="entry name" value="NA-bd_OB-fold"/>
</dbReference>
<gene>
    <name evidence="5" type="ORF">THSYN_30960</name>
</gene>
<dbReference type="EMBL" id="CP020372">
    <property type="protein sequence ID" value="AUB85348.1"/>
    <property type="molecule type" value="Genomic_DNA"/>
</dbReference>
<sequence>MRFVGTLKKWNDDRGFGFIAPTRGGDDLFVHISSFPRDGSRPRLDEPVTFEVAVDNEGKKRAVKVLRPAGARPHPVRRATPQGPRHIQSYLSGLATVLLVGAVGIFGYLEYARQSNDQAPTRLAESPKGLLAPPPQPSAPERRCDGRTRCSQMTSCAEARFFLGNCPGVEMDGDDDGVPCEQQWCNAPW</sequence>
<dbReference type="InterPro" id="IPR019844">
    <property type="entry name" value="CSD_CS"/>
</dbReference>
<keyword evidence="3" id="KW-1133">Transmembrane helix</keyword>
<evidence type="ECO:0000256" key="2">
    <source>
        <dbReference type="SAM" id="MobiDB-lite"/>
    </source>
</evidence>
<proteinExistence type="predicted"/>
<dbReference type="OrthoDB" id="72963at2"/>
<dbReference type="GO" id="GO:0005829">
    <property type="term" value="C:cytosol"/>
    <property type="evidence" value="ECO:0007669"/>
    <property type="project" value="UniProtKB-ARBA"/>
</dbReference>
<dbReference type="PANTHER" id="PTHR46565">
    <property type="entry name" value="COLD SHOCK DOMAIN PROTEIN 2"/>
    <property type="match status" value="1"/>
</dbReference>
<keyword evidence="6" id="KW-1185">Reference proteome</keyword>
<reference evidence="5 6" key="1">
    <citation type="submission" date="2017-03" db="EMBL/GenBank/DDBJ databases">
        <title>Complete genome sequence of Candidatus 'Thiodictyon syntrophicum' sp. nov. strain Cad16T, a photolithoautotroph purple sulfur bacterium isolated from an alpine meromictic lake.</title>
        <authorList>
            <person name="Luedin S.M."/>
            <person name="Pothier J.F."/>
            <person name="Danza F."/>
            <person name="Storelli N."/>
            <person name="Wittwer M."/>
            <person name="Tonolla M."/>
        </authorList>
    </citation>
    <scope>NUCLEOTIDE SEQUENCE [LARGE SCALE GENOMIC DNA]</scope>
    <source>
        <strain evidence="5 6">Cad16T</strain>
        <plasmid evidence="6">Plasmid pts485</plasmid>
    </source>
</reference>
<keyword evidence="3" id="KW-0472">Membrane</keyword>
<dbReference type="Pfam" id="PF00313">
    <property type="entry name" value="CSD"/>
    <property type="match status" value="1"/>
</dbReference>
<dbReference type="Pfam" id="PF05901">
    <property type="entry name" value="Excalibur"/>
    <property type="match status" value="1"/>
</dbReference>
<dbReference type="SMART" id="SM00357">
    <property type="entry name" value="CSP"/>
    <property type="match status" value="1"/>
</dbReference>
<dbReference type="KEGG" id="tsy:THSYN_30960"/>
<dbReference type="GO" id="GO:0003676">
    <property type="term" value="F:nucleic acid binding"/>
    <property type="evidence" value="ECO:0007669"/>
    <property type="project" value="InterPro"/>
</dbReference>
<evidence type="ECO:0000256" key="3">
    <source>
        <dbReference type="SAM" id="Phobius"/>
    </source>
</evidence>
<evidence type="ECO:0000313" key="6">
    <source>
        <dbReference type="Proteomes" id="UP000232638"/>
    </source>
</evidence>
<geneLocation type="plasmid" evidence="6">
    <name>pts485</name>
</geneLocation>
<comment type="subcellular location">
    <subcellularLocation>
        <location evidence="1">Cytoplasm</location>
    </subcellularLocation>
</comment>
<dbReference type="RefSeq" id="WP_100922978.1">
    <property type="nucleotide sequence ID" value="NZ_CP020372.1"/>
</dbReference>
<name>A0A2K8UIG8_9GAMM</name>
<keyword evidence="3" id="KW-0812">Transmembrane</keyword>
<dbReference type="Gene3D" id="2.40.50.140">
    <property type="entry name" value="Nucleic acid-binding proteins"/>
    <property type="match status" value="1"/>
</dbReference>
<dbReference type="PROSITE" id="PS51857">
    <property type="entry name" value="CSD_2"/>
    <property type="match status" value="1"/>
</dbReference>
<protein>
    <submittedName>
        <fullName evidence="5">Cold-shock protein</fullName>
    </submittedName>
</protein>
<dbReference type="InterPro" id="IPR008613">
    <property type="entry name" value="Excalibur_Ca-bd_domain"/>
</dbReference>
<feature type="domain" description="CSD" evidence="4">
    <location>
        <begin position="2"/>
        <end position="67"/>
    </location>
</feature>
<feature type="region of interest" description="Disordered" evidence="2">
    <location>
        <begin position="119"/>
        <end position="146"/>
    </location>
</feature>
<evidence type="ECO:0000256" key="1">
    <source>
        <dbReference type="RuleBase" id="RU000408"/>
    </source>
</evidence>
<evidence type="ECO:0000313" key="5">
    <source>
        <dbReference type="EMBL" id="AUB85348.1"/>
    </source>
</evidence>
<dbReference type="AlphaFoldDB" id="A0A2K8UIG8"/>
<dbReference type="Proteomes" id="UP000232638">
    <property type="component" value="Plasmid pTs485"/>
</dbReference>
<accession>A0A2K8UIG8</accession>
<dbReference type="PANTHER" id="PTHR46565:SF20">
    <property type="entry name" value="COLD SHOCK DOMAIN-CONTAINING PROTEIN 4"/>
    <property type="match status" value="1"/>
</dbReference>